<keyword evidence="2" id="KW-0472">Membrane</keyword>
<keyword evidence="3" id="KW-0418">Kinase</keyword>
<reference evidence="3 4" key="1">
    <citation type="journal article" date="2016" name="BMC Genomics">
        <title>Combined genomic and structural analyses of a cultured magnetotactic bacterium reveals its niche adaptation to a dynamic environment.</title>
        <authorList>
            <person name="Araujo A.C."/>
            <person name="Morillo V."/>
            <person name="Cypriano J."/>
            <person name="Teixeira L.C."/>
            <person name="Leao P."/>
            <person name="Lyra S."/>
            <person name="Almeida L.G."/>
            <person name="Bazylinski D.A."/>
            <person name="Vasconcellos A.T."/>
            <person name="Abreu F."/>
            <person name="Lins U."/>
        </authorList>
    </citation>
    <scope>NUCLEOTIDE SEQUENCE [LARGE SCALE GENOMIC DNA]</scope>
    <source>
        <strain evidence="3 4">IT-1</strain>
    </source>
</reference>
<dbReference type="Proteomes" id="UP000194003">
    <property type="component" value="Unassembled WGS sequence"/>
</dbReference>
<gene>
    <name evidence="3" type="ORF">MAIT1_05436</name>
</gene>
<keyword evidence="4" id="KW-1185">Reference proteome</keyword>
<dbReference type="GO" id="GO:0016301">
    <property type="term" value="F:kinase activity"/>
    <property type="evidence" value="ECO:0007669"/>
    <property type="project" value="UniProtKB-KW"/>
</dbReference>
<evidence type="ECO:0000313" key="4">
    <source>
        <dbReference type="Proteomes" id="UP000194003"/>
    </source>
</evidence>
<dbReference type="EMBL" id="LVJN01000021">
    <property type="protein sequence ID" value="OSM00005.1"/>
    <property type="molecule type" value="Genomic_DNA"/>
</dbReference>
<proteinExistence type="predicted"/>
<feature type="compositionally biased region" description="Polar residues" evidence="1">
    <location>
        <begin position="122"/>
        <end position="133"/>
    </location>
</feature>
<feature type="region of interest" description="Disordered" evidence="1">
    <location>
        <begin position="117"/>
        <end position="191"/>
    </location>
</feature>
<protein>
    <submittedName>
        <fullName evidence="3">Putative Myristoylated alanine-rich C-kinase substrate</fullName>
    </submittedName>
</protein>
<feature type="region of interest" description="Disordered" evidence="1">
    <location>
        <begin position="1"/>
        <end position="51"/>
    </location>
</feature>
<dbReference type="AlphaFoldDB" id="A0A1Y2JYH1"/>
<evidence type="ECO:0000256" key="1">
    <source>
        <dbReference type="SAM" id="MobiDB-lite"/>
    </source>
</evidence>
<feature type="region of interest" description="Disordered" evidence="1">
    <location>
        <begin position="335"/>
        <end position="419"/>
    </location>
</feature>
<accession>A0A1Y2JYH1</accession>
<feature type="compositionally biased region" description="Low complexity" evidence="1">
    <location>
        <begin position="364"/>
        <end position="378"/>
    </location>
</feature>
<keyword evidence="2" id="KW-1133">Transmembrane helix</keyword>
<sequence>MSVQAQNSRGAAGDETGFAPLWSFQLDNDKTSAEQSPLLQIGRPSAPPKRRVNLEWDGAASDGIQRVLLRRGDAAEAPVIKPSQPQTQTADAFAQSAEERAIIDALLQEIGDAPAAAETEPGNVSASGQESQSAPPPLTEQDGEASQTLSEPVKAGATEAVAQSVDSGVIDAPKEAQAQTSTPLRMDEPVAEGETTTAVMASANVAQSHERPAPTSVAEQPADASLTTHNPPKMESSAHTQPKERVEQVVAASAEAPVSGGNSLLMFVLMASVAVMFLFTQQGGVLRRRAWILWRRRYRPHLRASWGGYGEYTPAGEAPPDPPTFLANERRRRWSDRVARHQEAAPPASVESDGAPSMAQTGQVPSEAVSPSVSANAPRLATRETDSAAAPEPAAVTSAESDAVSSPEPSGHVHREDAFPHHHNPYFLTPPCGENGAVKMHH</sequence>
<keyword evidence="2" id="KW-0812">Transmembrane</keyword>
<feature type="region of interest" description="Disordered" evidence="1">
    <location>
        <begin position="204"/>
        <end position="242"/>
    </location>
</feature>
<evidence type="ECO:0000256" key="2">
    <source>
        <dbReference type="SAM" id="Phobius"/>
    </source>
</evidence>
<name>A0A1Y2JYH1_9PROT</name>
<keyword evidence="3" id="KW-0808">Transferase</keyword>
<evidence type="ECO:0000313" key="3">
    <source>
        <dbReference type="EMBL" id="OSM00005.1"/>
    </source>
</evidence>
<feature type="transmembrane region" description="Helical" evidence="2">
    <location>
        <begin position="264"/>
        <end position="286"/>
    </location>
</feature>
<organism evidence="3 4">
    <name type="scientific">Magnetofaba australis IT-1</name>
    <dbReference type="NCBI Taxonomy" id="1434232"/>
    <lineage>
        <taxon>Bacteria</taxon>
        <taxon>Pseudomonadati</taxon>
        <taxon>Pseudomonadota</taxon>
        <taxon>Magnetococcia</taxon>
        <taxon>Magnetococcales</taxon>
        <taxon>Magnetococcaceae</taxon>
        <taxon>Magnetofaba</taxon>
    </lineage>
</organism>
<feature type="compositionally biased region" description="Low complexity" evidence="1">
    <location>
        <begin position="387"/>
        <end position="401"/>
    </location>
</feature>
<comment type="caution">
    <text evidence="3">The sequence shown here is derived from an EMBL/GenBank/DDBJ whole genome shotgun (WGS) entry which is preliminary data.</text>
</comment>